<evidence type="ECO:0000313" key="2">
    <source>
        <dbReference type="Proteomes" id="UP001054889"/>
    </source>
</evidence>
<name>A0AAV5BFV2_ELECO</name>
<proteinExistence type="predicted"/>
<sequence>MTPISSRMAAFALKDSVVLANTRRMGDTFTDKEGIDATLERYAAARRLHRIQLITMAYIVCFILYHCFDNSPGHEGKVGQSFSTLGAVEGAPYMAISKLEVLSRLLAMSMGDQPGKQQLQ</sequence>
<gene>
    <name evidence="1" type="primary">ga00198</name>
    <name evidence="1" type="ORF">PR202_ga00198</name>
</gene>
<evidence type="ECO:0000313" key="1">
    <source>
        <dbReference type="EMBL" id="GJM84518.1"/>
    </source>
</evidence>
<protein>
    <submittedName>
        <fullName evidence="1">Uncharacterized protein</fullName>
    </submittedName>
</protein>
<dbReference type="Proteomes" id="UP001054889">
    <property type="component" value="Unassembled WGS sequence"/>
</dbReference>
<organism evidence="1 2">
    <name type="scientific">Eleusine coracana subsp. coracana</name>
    <dbReference type="NCBI Taxonomy" id="191504"/>
    <lineage>
        <taxon>Eukaryota</taxon>
        <taxon>Viridiplantae</taxon>
        <taxon>Streptophyta</taxon>
        <taxon>Embryophyta</taxon>
        <taxon>Tracheophyta</taxon>
        <taxon>Spermatophyta</taxon>
        <taxon>Magnoliopsida</taxon>
        <taxon>Liliopsida</taxon>
        <taxon>Poales</taxon>
        <taxon>Poaceae</taxon>
        <taxon>PACMAD clade</taxon>
        <taxon>Chloridoideae</taxon>
        <taxon>Cynodonteae</taxon>
        <taxon>Eleusininae</taxon>
        <taxon>Eleusine</taxon>
    </lineage>
</organism>
<comment type="caution">
    <text evidence="1">The sequence shown here is derived from an EMBL/GenBank/DDBJ whole genome shotgun (WGS) entry which is preliminary data.</text>
</comment>
<dbReference type="EMBL" id="BQKI01000001">
    <property type="protein sequence ID" value="GJM84518.1"/>
    <property type="molecule type" value="Genomic_DNA"/>
</dbReference>
<accession>A0AAV5BFV2</accession>
<reference evidence="1" key="2">
    <citation type="submission" date="2021-12" db="EMBL/GenBank/DDBJ databases">
        <title>Resequencing data analysis of finger millet.</title>
        <authorList>
            <person name="Hatakeyama M."/>
            <person name="Aluri S."/>
            <person name="Balachadran M.T."/>
            <person name="Sivarajan S.R."/>
            <person name="Poveda L."/>
            <person name="Shimizu-Inatsugi R."/>
            <person name="Schlapbach R."/>
            <person name="Sreeman S.M."/>
            <person name="Shimizu K.K."/>
        </authorList>
    </citation>
    <scope>NUCLEOTIDE SEQUENCE</scope>
</reference>
<reference evidence="1" key="1">
    <citation type="journal article" date="2018" name="DNA Res.">
        <title>Multiple hybrid de novo genome assembly of finger millet, an orphan allotetraploid crop.</title>
        <authorList>
            <person name="Hatakeyama M."/>
            <person name="Aluri S."/>
            <person name="Balachadran M.T."/>
            <person name="Sivarajan S.R."/>
            <person name="Patrignani A."/>
            <person name="Gruter S."/>
            <person name="Poveda L."/>
            <person name="Shimizu-Inatsugi R."/>
            <person name="Baeten J."/>
            <person name="Francoijs K.J."/>
            <person name="Nataraja K.N."/>
            <person name="Reddy Y.A.N."/>
            <person name="Phadnis S."/>
            <person name="Ravikumar R.L."/>
            <person name="Schlapbach R."/>
            <person name="Sreeman S.M."/>
            <person name="Shimizu K.K."/>
        </authorList>
    </citation>
    <scope>NUCLEOTIDE SEQUENCE</scope>
</reference>
<keyword evidence="2" id="KW-1185">Reference proteome</keyword>
<dbReference type="AlphaFoldDB" id="A0AAV5BFV2"/>